<comment type="caution">
    <text evidence="1">The sequence shown here is derived from an EMBL/GenBank/DDBJ whole genome shotgun (WGS) entry which is preliminary data.</text>
</comment>
<gene>
    <name evidence="1" type="ORF">C7400_104329</name>
</gene>
<dbReference type="PANTHER" id="PTHR33202">
    <property type="entry name" value="ZINC UPTAKE REGULATION PROTEIN"/>
    <property type="match status" value="1"/>
</dbReference>
<dbReference type="Pfam" id="PF01475">
    <property type="entry name" value="FUR"/>
    <property type="match status" value="1"/>
</dbReference>
<dbReference type="InterPro" id="IPR036390">
    <property type="entry name" value="WH_DNA-bd_sf"/>
</dbReference>
<dbReference type="InterPro" id="IPR036388">
    <property type="entry name" value="WH-like_DNA-bd_sf"/>
</dbReference>
<dbReference type="SUPFAM" id="SSF46785">
    <property type="entry name" value="Winged helix' DNA-binding domain"/>
    <property type="match status" value="1"/>
</dbReference>
<evidence type="ECO:0000313" key="2">
    <source>
        <dbReference type="Proteomes" id="UP000247515"/>
    </source>
</evidence>
<protein>
    <submittedName>
        <fullName evidence="1">Fe2+ or Zn2+ uptake regulation protein</fullName>
    </submittedName>
</protein>
<keyword evidence="2" id="KW-1185">Reference proteome</keyword>
<dbReference type="InterPro" id="IPR002481">
    <property type="entry name" value="FUR"/>
</dbReference>
<reference evidence="1 2" key="1">
    <citation type="submission" date="2018-05" db="EMBL/GenBank/DDBJ databases">
        <title>Genomic Encyclopedia of Type Strains, Phase IV (KMG-V): Genome sequencing to study the core and pangenomes of soil and plant-associated prokaryotes.</title>
        <authorList>
            <person name="Whitman W."/>
        </authorList>
    </citation>
    <scope>NUCLEOTIDE SEQUENCE [LARGE SCALE GENOMIC DNA]</scope>
    <source>
        <strain evidence="1 2">SIr-6563</strain>
    </source>
</reference>
<dbReference type="EMBL" id="QJJV01000004">
    <property type="protein sequence ID" value="PXX18819.1"/>
    <property type="molecule type" value="Genomic_DNA"/>
</dbReference>
<accession>A0ABX5MTK7</accession>
<proteinExistence type="predicted"/>
<name>A0ABX5MTK7_9BURK</name>
<dbReference type="PANTHER" id="PTHR33202:SF7">
    <property type="entry name" value="FERRIC UPTAKE REGULATION PROTEIN"/>
    <property type="match status" value="1"/>
</dbReference>
<dbReference type="Gene3D" id="1.10.10.10">
    <property type="entry name" value="Winged helix-like DNA-binding domain superfamily/Winged helix DNA-binding domain"/>
    <property type="match status" value="1"/>
</dbReference>
<dbReference type="Proteomes" id="UP000247515">
    <property type="component" value="Unassembled WGS sequence"/>
</dbReference>
<evidence type="ECO:0000313" key="1">
    <source>
        <dbReference type="EMBL" id="PXX18819.1"/>
    </source>
</evidence>
<organism evidence="1 2">
    <name type="scientific">Paraburkholderia tropica</name>
    <dbReference type="NCBI Taxonomy" id="92647"/>
    <lineage>
        <taxon>Bacteria</taxon>
        <taxon>Pseudomonadati</taxon>
        <taxon>Pseudomonadota</taxon>
        <taxon>Betaproteobacteria</taxon>
        <taxon>Burkholderiales</taxon>
        <taxon>Burkholderiaceae</taxon>
        <taxon>Paraburkholderia</taxon>
    </lineage>
</organism>
<sequence length="135" mass="15006">MNEMGVRVTPTRIGVLTTMFEIERGVKADEIYKFALRKKIGLSKASIYRALVDFESAGIVSRQWAAGNTGARATFFLQCPYEAEKMHSISCRKCGRRVRFKNPGFLDAVKAASQVDMFGSLEQTVNILIVCGTCE</sequence>